<keyword evidence="2" id="KW-0472">Membrane</keyword>
<feature type="transmembrane region" description="Helical" evidence="2">
    <location>
        <begin position="241"/>
        <end position="264"/>
    </location>
</feature>
<feature type="compositionally biased region" description="Low complexity" evidence="1">
    <location>
        <begin position="39"/>
        <end position="55"/>
    </location>
</feature>
<feature type="compositionally biased region" description="Low complexity" evidence="1">
    <location>
        <begin position="12"/>
        <end position="23"/>
    </location>
</feature>
<feature type="transmembrane region" description="Helical" evidence="2">
    <location>
        <begin position="106"/>
        <end position="130"/>
    </location>
</feature>
<dbReference type="Proteomes" id="UP000660745">
    <property type="component" value="Unassembled WGS sequence"/>
</dbReference>
<protein>
    <recommendedName>
        <fullName evidence="5">Serine/arginine repetitive matrix protein 2</fullName>
    </recommendedName>
</protein>
<sequence>MTDNPYPPYGPPSEGGHSPGETPQSFPNGPPQQYPPPQYGQAPPYGQQGQPQYGQPQPPPYPQAPPPQYGQQSPYAPYGQQPQFGQYPPGSRPPDGSKNLRPHLRWIAVAWGVAVLCVVAGVVLFVSGLLSSVDNVAPTRTFAAGEQVTVALDPAQSPVLYLASRTRVRYECQIANGARLLPVSGTQNLTVNGTQWQQILRIAAPSAGNYPITCTVTEGATARFGVGRDISTAVGGVLGGVALLVAVPGVGVLAAIIVTIVVLVRRSRQRKRLAVRD</sequence>
<proteinExistence type="predicted"/>
<comment type="caution">
    <text evidence="3">The sequence shown here is derived from an EMBL/GenBank/DDBJ whole genome shotgun (WGS) entry which is preliminary data.</text>
</comment>
<name>A0A918EBJ6_9ACTN</name>
<dbReference type="AlphaFoldDB" id="A0A918EBJ6"/>
<feature type="compositionally biased region" description="Pro residues" evidence="1">
    <location>
        <begin position="1"/>
        <end position="11"/>
    </location>
</feature>
<evidence type="ECO:0000256" key="1">
    <source>
        <dbReference type="SAM" id="MobiDB-lite"/>
    </source>
</evidence>
<evidence type="ECO:0000313" key="4">
    <source>
        <dbReference type="Proteomes" id="UP000660745"/>
    </source>
</evidence>
<evidence type="ECO:0000313" key="3">
    <source>
        <dbReference type="EMBL" id="GGP18543.1"/>
    </source>
</evidence>
<feature type="compositionally biased region" description="Pro residues" evidence="1">
    <location>
        <begin position="28"/>
        <end position="38"/>
    </location>
</feature>
<feature type="compositionally biased region" description="Low complexity" evidence="1">
    <location>
        <begin position="69"/>
        <end position="89"/>
    </location>
</feature>
<dbReference type="RefSeq" id="WP_225278278.1">
    <property type="nucleotide sequence ID" value="NZ_BMNK01000031.1"/>
</dbReference>
<keyword evidence="2" id="KW-0812">Transmembrane</keyword>
<keyword evidence="4" id="KW-1185">Reference proteome</keyword>
<dbReference type="EMBL" id="BMNK01000031">
    <property type="protein sequence ID" value="GGP18543.1"/>
    <property type="molecule type" value="Genomic_DNA"/>
</dbReference>
<reference evidence="3" key="2">
    <citation type="submission" date="2020-09" db="EMBL/GenBank/DDBJ databases">
        <authorList>
            <person name="Sun Q."/>
            <person name="Zhou Y."/>
        </authorList>
    </citation>
    <scope>NUCLEOTIDE SEQUENCE</scope>
    <source>
        <strain evidence="3">CGMCC 4.7430</strain>
    </source>
</reference>
<accession>A0A918EBJ6</accession>
<evidence type="ECO:0008006" key="5">
    <source>
        <dbReference type="Google" id="ProtNLM"/>
    </source>
</evidence>
<feature type="compositionally biased region" description="Pro residues" evidence="1">
    <location>
        <begin position="56"/>
        <end position="68"/>
    </location>
</feature>
<reference evidence="3" key="1">
    <citation type="journal article" date="2014" name="Int. J. Syst. Evol. Microbiol.">
        <title>Complete genome sequence of Corynebacterium casei LMG S-19264T (=DSM 44701T), isolated from a smear-ripened cheese.</title>
        <authorList>
            <consortium name="US DOE Joint Genome Institute (JGI-PGF)"/>
            <person name="Walter F."/>
            <person name="Albersmeier A."/>
            <person name="Kalinowski J."/>
            <person name="Ruckert C."/>
        </authorList>
    </citation>
    <scope>NUCLEOTIDE SEQUENCE</scope>
    <source>
        <strain evidence="3">CGMCC 4.7430</strain>
    </source>
</reference>
<gene>
    <name evidence="3" type="ORF">GCM10012278_91080</name>
</gene>
<feature type="region of interest" description="Disordered" evidence="1">
    <location>
        <begin position="1"/>
        <end position="98"/>
    </location>
</feature>
<evidence type="ECO:0000256" key="2">
    <source>
        <dbReference type="SAM" id="Phobius"/>
    </source>
</evidence>
<keyword evidence="2" id="KW-1133">Transmembrane helix</keyword>
<organism evidence="3 4">
    <name type="scientific">Nonomuraea glycinis</name>
    <dbReference type="NCBI Taxonomy" id="2047744"/>
    <lineage>
        <taxon>Bacteria</taxon>
        <taxon>Bacillati</taxon>
        <taxon>Actinomycetota</taxon>
        <taxon>Actinomycetes</taxon>
        <taxon>Streptosporangiales</taxon>
        <taxon>Streptosporangiaceae</taxon>
        <taxon>Nonomuraea</taxon>
    </lineage>
</organism>